<reference evidence="1" key="1">
    <citation type="submission" date="2016-01" db="EMBL/GenBank/DDBJ databases">
        <authorList>
            <person name="Peeters C."/>
        </authorList>
    </citation>
    <scope>NUCLEOTIDE SEQUENCE [LARGE SCALE GENOMIC DNA]</scope>
    <source>
        <strain evidence="1">LMG 22937</strain>
    </source>
</reference>
<comment type="caution">
    <text evidence="1">The sequence shown here is derived from an EMBL/GenBank/DDBJ whole genome shotgun (WGS) entry which is preliminary data.</text>
</comment>
<evidence type="ECO:0000313" key="2">
    <source>
        <dbReference type="Proteomes" id="UP000054925"/>
    </source>
</evidence>
<proteinExistence type="predicted"/>
<name>A0A158L3M0_9BURK</name>
<dbReference type="Proteomes" id="UP000054925">
    <property type="component" value="Unassembled WGS sequence"/>
</dbReference>
<gene>
    <name evidence="1" type="ORF">AWB67_07512</name>
</gene>
<keyword evidence="2" id="KW-1185">Reference proteome</keyword>
<protein>
    <submittedName>
        <fullName evidence="1">Uncharacterized protein</fullName>
    </submittedName>
</protein>
<sequence length="405" mass="46393">MRQRAAADHDLPLAEIHVFRFVARKQHVQNGADAVRKRDAFIPHQLHETLGHVTARINLLHAQHRRDVGHAPRVDMKHRRERHVDVAAMKALPGYGTRERSHQRDGVQHQLPMREVHALGQARRSRRIERRGTGVFVEVGVVIARRTGRQHRLVFGRERDGVRARVAARFVDPYESADRLELILDRFDHGQKIGVNEQHLRARVVDRIDDLRRRQPHVDRLKHGAHHRNRKVRLQIAMTVPVHDGYRGAVSHAQSMQAAGEPRDAFPQRRIGHAQLPAVDDFLVRCLNERRVQQMLDQQRISVGRWRRVVHGVLHRCLLESRDESGRHRSVDACRTRCIPSETIIGLFGGTQHPLNGGALRGRGTPAFAEPTVSMRRRWLRAAAPYRGYGSRRIAGLLSADFRGS</sequence>
<organism evidence="1 2">
    <name type="scientific">Caballeronia terrestris</name>
    <dbReference type="NCBI Taxonomy" id="1226301"/>
    <lineage>
        <taxon>Bacteria</taxon>
        <taxon>Pseudomonadati</taxon>
        <taxon>Pseudomonadota</taxon>
        <taxon>Betaproteobacteria</taxon>
        <taxon>Burkholderiales</taxon>
        <taxon>Burkholderiaceae</taxon>
        <taxon>Caballeronia</taxon>
    </lineage>
</organism>
<evidence type="ECO:0000313" key="1">
    <source>
        <dbReference type="EMBL" id="SAL87988.1"/>
    </source>
</evidence>
<accession>A0A158L3M0</accession>
<dbReference type="AlphaFoldDB" id="A0A158L3M0"/>
<dbReference type="EMBL" id="FCOL02000408">
    <property type="protein sequence ID" value="SAL87988.1"/>
    <property type="molecule type" value="Genomic_DNA"/>
</dbReference>